<dbReference type="InterPro" id="IPR032466">
    <property type="entry name" value="Metal_Hydrolase"/>
</dbReference>
<dbReference type="SUPFAM" id="SSF51556">
    <property type="entry name" value="Metallo-dependent hydrolases"/>
    <property type="match status" value="1"/>
</dbReference>
<evidence type="ECO:0000313" key="2">
    <source>
        <dbReference type="EMBL" id="PVE42948.1"/>
    </source>
</evidence>
<evidence type="ECO:0000313" key="3">
    <source>
        <dbReference type="Proteomes" id="UP000037507"/>
    </source>
</evidence>
<dbReference type="Proteomes" id="UP000037507">
    <property type="component" value="Unassembled WGS sequence"/>
</dbReference>
<dbReference type="PANTHER" id="PTHR43135">
    <property type="entry name" value="ALPHA-D-RIBOSE 1-METHYLPHOSPHONATE 5-TRIPHOSPHATE DIPHOSPHATASE"/>
    <property type="match status" value="1"/>
</dbReference>
<dbReference type="STRING" id="1293045.H663_01190"/>
<dbReference type="RefSeq" id="WP_053168986.1">
    <property type="nucleotide sequence ID" value="NZ_LFYT02000009.1"/>
</dbReference>
<accession>A0A2T7UEA5</accession>
<dbReference type="InterPro" id="IPR006680">
    <property type="entry name" value="Amidohydro-rel"/>
</dbReference>
<dbReference type="InterPro" id="IPR051781">
    <property type="entry name" value="Metallo-dep_Hydrolase"/>
</dbReference>
<dbReference type="Gene3D" id="2.30.40.10">
    <property type="entry name" value="Urease, subunit C, domain 1"/>
    <property type="match status" value="1"/>
</dbReference>
<dbReference type="OrthoDB" id="9782972at2"/>
<sequence length="412" mass="43590">MTSILIQSANVLDVETLQFLPDTDVWVQDGLIQAVGPKLPVPEGAQTLSAQGLTLMPGLIDCHVHVIASHLNLTYNSQQPNVFATLRAIPIMKGMLMRGFTTVRDAGGADWNLAEATRTDLVEGPRIFAAGRALSQTGGHGDGRPRSDELETCACSTRVGALARVVDGVDNVRLAVREEIMKGANQIKIMASGGVASPNDPIHYLGYSEGEIRAIVDEAEHAGTYVMAHAYTPKAIRRAVDFGVRSIEHGNLIDAVTCAFMAERGAFMVPTLITYEALANEGASLGLPPVSVAKIETVRGQGQKALELLAKAGVKMALGTDLLGESHRHQSEELRIRAGILGAGATLQQATVNAAELLNMPGQLGVIKPGAKADLLLVQGNPLADISCLLGQGENILSIMKDGKFYKQGLPA</sequence>
<proteinExistence type="predicted"/>
<protein>
    <submittedName>
        <fullName evidence="2">Peptidase M38</fullName>
    </submittedName>
</protein>
<dbReference type="InterPro" id="IPR011059">
    <property type="entry name" value="Metal-dep_hydrolase_composite"/>
</dbReference>
<dbReference type="PANTHER" id="PTHR43135:SF3">
    <property type="entry name" value="ALPHA-D-RIBOSE 1-METHYLPHOSPHONATE 5-TRIPHOSPHATE DIPHOSPHATASE"/>
    <property type="match status" value="1"/>
</dbReference>
<evidence type="ECO:0000259" key="1">
    <source>
        <dbReference type="Pfam" id="PF01979"/>
    </source>
</evidence>
<dbReference type="Gene3D" id="3.20.20.140">
    <property type="entry name" value="Metal-dependent hydrolases"/>
    <property type="match status" value="1"/>
</dbReference>
<keyword evidence="3" id="KW-1185">Reference proteome</keyword>
<gene>
    <name evidence="2" type="ORF">H663_009375</name>
</gene>
<dbReference type="EMBL" id="LFYT02000009">
    <property type="protein sequence ID" value="PVE42948.1"/>
    <property type="molecule type" value="Genomic_DNA"/>
</dbReference>
<dbReference type="AlphaFoldDB" id="A0A2T7UEA5"/>
<dbReference type="CDD" id="cd01299">
    <property type="entry name" value="Met_dep_hydrolase_A"/>
    <property type="match status" value="1"/>
</dbReference>
<reference evidence="2" key="1">
    <citation type="submission" date="2017-04" db="EMBL/GenBank/DDBJ databases">
        <title>Unexpected and diverse lifestyles within the genus Limnohabitans.</title>
        <authorList>
            <person name="Kasalicky V."/>
            <person name="Mehrshad M."/>
            <person name="Andrei S.-A."/>
            <person name="Salcher M."/>
            <person name="Kratochvilova H."/>
            <person name="Simek K."/>
            <person name="Ghai R."/>
        </authorList>
    </citation>
    <scope>NUCLEOTIDE SEQUENCE [LARGE SCALE GENOMIC DNA]</scope>
    <source>
        <strain evidence="2">II-D5</strain>
    </source>
</reference>
<dbReference type="Pfam" id="PF01979">
    <property type="entry name" value="Amidohydro_1"/>
    <property type="match status" value="1"/>
</dbReference>
<organism evidence="2 3">
    <name type="scientific">Limnohabitans planktonicus II-D5</name>
    <dbReference type="NCBI Taxonomy" id="1293045"/>
    <lineage>
        <taxon>Bacteria</taxon>
        <taxon>Pseudomonadati</taxon>
        <taxon>Pseudomonadota</taxon>
        <taxon>Betaproteobacteria</taxon>
        <taxon>Burkholderiales</taxon>
        <taxon>Comamonadaceae</taxon>
        <taxon>Limnohabitans</taxon>
    </lineage>
</organism>
<feature type="domain" description="Amidohydrolase-related" evidence="1">
    <location>
        <begin position="54"/>
        <end position="404"/>
    </location>
</feature>
<comment type="caution">
    <text evidence="2">The sequence shown here is derived from an EMBL/GenBank/DDBJ whole genome shotgun (WGS) entry which is preliminary data.</text>
</comment>
<dbReference type="SUPFAM" id="SSF51338">
    <property type="entry name" value="Composite domain of metallo-dependent hydrolases"/>
    <property type="match status" value="1"/>
</dbReference>
<name>A0A2T7UEA5_9BURK</name>
<dbReference type="GO" id="GO:0016810">
    <property type="term" value="F:hydrolase activity, acting on carbon-nitrogen (but not peptide) bonds"/>
    <property type="evidence" value="ECO:0007669"/>
    <property type="project" value="InterPro"/>
</dbReference>
<dbReference type="InterPro" id="IPR057744">
    <property type="entry name" value="OTAase-like"/>
</dbReference>